<dbReference type="Gramene" id="LPERR02G25970.1">
    <property type="protein sequence ID" value="LPERR02G25970.1"/>
    <property type="gene ID" value="LPERR02G25970"/>
</dbReference>
<keyword evidence="3" id="KW-1185">Reference proteome</keyword>
<dbReference type="AlphaFoldDB" id="A0A0D9VKR7"/>
<sequence length="72" mass="7494">MPAAFARGQPGGAWGVWRVQKLHASLPRGPTHRQSERSRCAAAAEPVALGGGSDCKEAAAKDGGDRPNQRMG</sequence>
<feature type="region of interest" description="Disordered" evidence="1">
    <location>
        <begin position="25"/>
        <end position="72"/>
    </location>
</feature>
<reference evidence="3" key="2">
    <citation type="submission" date="2013-12" db="EMBL/GenBank/DDBJ databases">
        <authorList>
            <person name="Yu Y."/>
            <person name="Lee S."/>
            <person name="de Baynast K."/>
            <person name="Wissotski M."/>
            <person name="Liu L."/>
            <person name="Talag J."/>
            <person name="Goicoechea J."/>
            <person name="Angelova A."/>
            <person name="Jetty R."/>
            <person name="Kudrna D."/>
            <person name="Golser W."/>
            <person name="Rivera L."/>
            <person name="Zhang J."/>
            <person name="Wing R."/>
        </authorList>
    </citation>
    <scope>NUCLEOTIDE SEQUENCE</scope>
</reference>
<reference evidence="2 3" key="1">
    <citation type="submission" date="2012-08" db="EMBL/GenBank/DDBJ databases">
        <title>Oryza genome evolution.</title>
        <authorList>
            <person name="Wing R.A."/>
        </authorList>
    </citation>
    <scope>NUCLEOTIDE SEQUENCE</scope>
</reference>
<dbReference type="Proteomes" id="UP000032180">
    <property type="component" value="Chromosome 2"/>
</dbReference>
<evidence type="ECO:0000313" key="3">
    <source>
        <dbReference type="Proteomes" id="UP000032180"/>
    </source>
</evidence>
<evidence type="ECO:0000313" key="2">
    <source>
        <dbReference type="EnsemblPlants" id="LPERR02G25970.1"/>
    </source>
</evidence>
<name>A0A0D9VKR7_9ORYZ</name>
<reference evidence="2" key="3">
    <citation type="submission" date="2015-04" db="UniProtKB">
        <authorList>
            <consortium name="EnsemblPlants"/>
        </authorList>
    </citation>
    <scope>IDENTIFICATION</scope>
</reference>
<feature type="compositionally biased region" description="Basic and acidic residues" evidence="1">
    <location>
        <begin position="54"/>
        <end position="72"/>
    </location>
</feature>
<dbReference type="EnsemblPlants" id="LPERR02G25970.1">
    <property type="protein sequence ID" value="LPERR02G25970.1"/>
    <property type="gene ID" value="LPERR02G25970"/>
</dbReference>
<dbReference type="HOGENOM" id="CLU_2725821_0_0_1"/>
<organism evidence="2 3">
    <name type="scientific">Leersia perrieri</name>
    <dbReference type="NCBI Taxonomy" id="77586"/>
    <lineage>
        <taxon>Eukaryota</taxon>
        <taxon>Viridiplantae</taxon>
        <taxon>Streptophyta</taxon>
        <taxon>Embryophyta</taxon>
        <taxon>Tracheophyta</taxon>
        <taxon>Spermatophyta</taxon>
        <taxon>Magnoliopsida</taxon>
        <taxon>Liliopsida</taxon>
        <taxon>Poales</taxon>
        <taxon>Poaceae</taxon>
        <taxon>BOP clade</taxon>
        <taxon>Oryzoideae</taxon>
        <taxon>Oryzeae</taxon>
        <taxon>Oryzinae</taxon>
        <taxon>Leersia</taxon>
    </lineage>
</organism>
<protein>
    <submittedName>
        <fullName evidence="2">Uncharacterized protein</fullName>
    </submittedName>
</protein>
<evidence type="ECO:0000256" key="1">
    <source>
        <dbReference type="SAM" id="MobiDB-lite"/>
    </source>
</evidence>
<accession>A0A0D9VKR7</accession>
<proteinExistence type="predicted"/>